<dbReference type="SUPFAM" id="SSF53756">
    <property type="entry name" value="UDP-Glycosyltransferase/glycogen phosphorylase"/>
    <property type="match status" value="1"/>
</dbReference>
<sequence length="380" mass="43795">MSKGKKNILIIMGRYLPGYKDGGPVRSIKNLIDFIGDEYNFHILTCDRDHGDVEPYPNIKVNEWNQVGKAKVFYVPPKGFTFKVIKTLAKQVDLLYICGCFNDYAVHTLILKRLGFIKKPVVVAAMGLFSPMEFQLKYKKKKIFTTIFNSLGLFKNIYWSATSPMEIDEIAQQIKIHDNFFIAEDLPRKVDGTSIKKHKEAGSLRVVWISRIAPKKNLLGTIQILKSVRSQVEFTIYGPKHVEDYWEKCEKELKSLPKNIDWSWKGNIESEKVVENLKPYHLFLFPTLGENYGHVIQEALSAGCLCIVSDQTPWSDLDLHEAGFVFPLDNLELYVKALESYADMDEKEFQNVSRKAKQYALIKNIEKIDNNGYREMFNTL</sequence>
<evidence type="ECO:0000259" key="2">
    <source>
        <dbReference type="Pfam" id="PF00534"/>
    </source>
</evidence>
<feature type="domain" description="Glycosyl transferase family 1" evidence="2">
    <location>
        <begin position="201"/>
        <end position="357"/>
    </location>
</feature>
<dbReference type="Gene3D" id="3.40.50.2000">
    <property type="entry name" value="Glycogen Phosphorylase B"/>
    <property type="match status" value="1"/>
</dbReference>
<reference evidence="3 4" key="1">
    <citation type="journal article" date="2015" name="Genome Announc.">
        <title>Complete genome sequences for 35 biothreat assay-relevant bacillus species.</title>
        <authorList>
            <person name="Johnson S.L."/>
            <person name="Daligault H.E."/>
            <person name="Davenport K.W."/>
            <person name="Jaissle J."/>
            <person name="Frey K.G."/>
            <person name="Ladner J.T."/>
            <person name="Broomall S.M."/>
            <person name="Bishop-Lilly K.A."/>
            <person name="Bruce D.C."/>
            <person name="Gibbons H.S."/>
            <person name="Coyne S.R."/>
            <person name="Lo C.C."/>
            <person name="Meincke L."/>
            <person name="Munk A.C."/>
            <person name="Koroleva G.I."/>
            <person name="Rosenzweig C.N."/>
            <person name="Palacios G.F."/>
            <person name="Redden C.L."/>
            <person name="Minogue T.D."/>
            <person name="Chain P.S."/>
        </authorList>
    </citation>
    <scope>NUCLEOTIDE SEQUENCE [LARGE SCALE GENOMIC DNA]</scope>
    <source>
        <strain evidence="4">ATCC 14581 / DSM 32 / JCM 2506 / NBRC 15308 / NCIMB 9376 / NCTC 10342 / NRRL B-14308 / VKM B-512</strain>
    </source>
</reference>
<dbReference type="PANTHER" id="PTHR46401">
    <property type="entry name" value="GLYCOSYLTRANSFERASE WBBK-RELATED"/>
    <property type="match status" value="1"/>
</dbReference>
<evidence type="ECO:0000313" key="3">
    <source>
        <dbReference type="EMBL" id="AJI22677.1"/>
    </source>
</evidence>
<dbReference type="GO" id="GO:0016757">
    <property type="term" value="F:glycosyltransferase activity"/>
    <property type="evidence" value="ECO:0007669"/>
    <property type="project" value="InterPro"/>
</dbReference>
<dbReference type="HOGENOM" id="CLU_059315_0_0_9"/>
<protein>
    <submittedName>
        <fullName evidence="3">Glycosyl transferases group 1 family protein</fullName>
    </submittedName>
</protein>
<dbReference type="GeneID" id="93641484"/>
<keyword evidence="1 3" id="KW-0808">Transferase</keyword>
<name>A0A0B6ANI9_PRIM2</name>
<dbReference type="Pfam" id="PF00534">
    <property type="entry name" value="Glycos_transf_1"/>
    <property type="match status" value="1"/>
</dbReference>
<gene>
    <name evidence="3" type="ORF">BG04_3424</name>
</gene>
<dbReference type="CDD" id="cd03801">
    <property type="entry name" value="GT4_PimA-like"/>
    <property type="match status" value="1"/>
</dbReference>
<proteinExistence type="predicted"/>
<dbReference type="EMBL" id="CP009920">
    <property type="protein sequence ID" value="AJI22677.1"/>
    <property type="molecule type" value="Genomic_DNA"/>
</dbReference>
<dbReference type="AlphaFoldDB" id="A0A0B6ANI9"/>
<organism evidence="3 4">
    <name type="scientific">Priestia megaterium (strain ATCC 14581 / DSM 32 / CCUG 1817 / JCM 2506 / NBRC 15308 / NCIMB 9376 / NCTC 10342 / NRRL B-14308 / VKM B-512 / Ford 19)</name>
    <name type="common">Bacillus megaterium</name>
    <dbReference type="NCBI Taxonomy" id="1348623"/>
    <lineage>
        <taxon>Bacteria</taxon>
        <taxon>Bacillati</taxon>
        <taxon>Bacillota</taxon>
        <taxon>Bacilli</taxon>
        <taxon>Bacillales</taxon>
        <taxon>Bacillaceae</taxon>
        <taxon>Priestia</taxon>
    </lineage>
</organism>
<dbReference type="Proteomes" id="UP000031829">
    <property type="component" value="Chromosome"/>
</dbReference>
<evidence type="ECO:0000256" key="1">
    <source>
        <dbReference type="ARBA" id="ARBA00022679"/>
    </source>
</evidence>
<dbReference type="PANTHER" id="PTHR46401:SF2">
    <property type="entry name" value="GLYCOSYLTRANSFERASE WBBK-RELATED"/>
    <property type="match status" value="1"/>
</dbReference>
<evidence type="ECO:0000313" key="4">
    <source>
        <dbReference type="Proteomes" id="UP000031829"/>
    </source>
</evidence>
<dbReference type="InterPro" id="IPR001296">
    <property type="entry name" value="Glyco_trans_1"/>
</dbReference>
<dbReference type="RefSeq" id="WP_034653757.1">
    <property type="nucleotide sequence ID" value="NZ_BCVB01000003.1"/>
</dbReference>
<accession>A0A0B6ANI9</accession>
<dbReference type="GO" id="GO:0009103">
    <property type="term" value="P:lipopolysaccharide biosynthetic process"/>
    <property type="evidence" value="ECO:0007669"/>
    <property type="project" value="TreeGrafter"/>
</dbReference>
<dbReference type="KEGG" id="bmeg:BG04_3424"/>